<evidence type="ECO:0000313" key="2">
    <source>
        <dbReference type="Proteomes" id="UP000644610"/>
    </source>
</evidence>
<proteinExistence type="predicted"/>
<evidence type="ECO:0000313" key="1">
    <source>
        <dbReference type="EMBL" id="GII46446.1"/>
    </source>
</evidence>
<gene>
    <name evidence="1" type="ORF">Psi02_28700</name>
</gene>
<name>A0A8J3XNL6_9ACTN</name>
<dbReference type="EMBL" id="BOOQ01000017">
    <property type="protein sequence ID" value="GII46446.1"/>
    <property type="molecule type" value="Genomic_DNA"/>
</dbReference>
<dbReference type="Proteomes" id="UP000644610">
    <property type="component" value="Unassembled WGS sequence"/>
</dbReference>
<sequence>MWLLPLLERSRNEVESDARQVLGPDDPDLAQALQAVVQRGLTAWSDYWISRSLGWMVAEEVELFAGLLRKIALGQGSQATRHAAKRLLKENGLWPAN</sequence>
<dbReference type="AlphaFoldDB" id="A0A8J3XNL6"/>
<reference evidence="1" key="1">
    <citation type="submission" date="2021-01" db="EMBL/GenBank/DDBJ databases">
        <title>Whole genome shotgun sequence of Planotetraspora silvatica NBRC 100141.</title>
        <authorList>
            <person name="Komaki H."/>
            <person name="Tamura T."/>
        </authorList>
    </citation>
    <scope>NUCLEOTIDE SEQUENCE</scope>
    <source>
        <strain evidence="1">NBRC 100141</strain>
    </source>
</reference>
<organism evidence="1 2">
    <name type="scientific">Planotetraspora silvatica</name>
    <dbReference type="NCBI Taxonomy" id="234614"/>
    <lineage>
        <taxon>Bacteria</taxon>
        <taxon>Bacillati</taxon>
        <taxon>Actinomycetota</taxon>
        <taxon>Actinomycetes</taxon>
        <taxon>Streptosporangiales</taxon>
        <taxon>Streptosporangiaceae</taxon>
        <taxon>Planotetraspora</taxon>
    </lineage>
</organism>
<keyword evidence="2" id="KW-1185">Reference proteome</keyword>
<comment type="caution">
    <text evidence="1">The sequence shown here is derived from an EMBL/GenBank/DDBJ whole genome shotgun (WGS) entry which is preliminary data.</text>
</comment>
<accession>A0A8J3XNL6</accession>
<protein>
    <submittedName>
        <fullName evidence="1">Uncharacterized protein</fullName>
    </submittedName>
</protein>